<feature type="domain" description="DDE Tnp4" evidence="10">
    <location>
        <begin position="193"/>
        <end position="368"/>
    </location>
</feature>
<comment type="similarity">
    <text evidence="3">Belongs to the HARBI1 family.</text>
</comment>
<dbReference type="InterPro" id="IPR045249">
    <property type="entry name" value="HARBI1-like"/>
</dbReference>
<dbReference type="InterPro" id="IPR027806">
    <property type="entry name" value="HARBI1_dom"/>
</dbReference>
<dbReference type="GO" id="GO:0046872">
    <property type="term" value="F:metal ion binding"/>
    <property type="evidence" value="ECO:0007669"/>
    <property type="project" value="UniProtKB-KW"/>
</dbReference>
<feature type="signal peptide" evidence="9">
    <location>
        <begin position="1"/>
        <end position="18"/>
    </location>
</feature>
<keyword evidence="9" id="KW-0732">Signal</keyword>
<evidence type="ECO:0000256" key="1">
    <source>
        <dbReference type="ARBA" id="ARBA00001968"/>
    </source>
</evidence>
<dbReference type="Proteomes" id="UP001187531">
    <property type="component" value="Unassembled WGS sequence"/>
</dbReference>
<dbReference type="PANTHER" id="PTHR22930:SF269">
    <property type="entry name" value="NUCLEASE HARBI1-LIKE PROTEIN"/>
    <property type="match status" value="1"/>
</dbReference>
<evidence type="ECO:0000256" key="9">
    <source>
        <dbReference type="SAM" id="SignalP"/>
    </source>
</evidence>
<dbReference type="PANTHER" id="PTHR22930">
    <property type="match status" value="1"/>
</dbReference>
<feature type="chain" id="PRO_5041714210" description="DDE Tnp4 domain-containing protein" evidence="9">
    <location>
        <begin position="19"/>
        <end position="452"/>
    </location>
</feature>
<comment type="subcellular location">
    <subcellularLocation>
        <location evidence="2">Nucleus</location>
    </subcellularLocation>
</comment>
<protein>
    <recommendedName>
        <fullName evidence="10">DDE Tnp4 domain-containing protein</fullName>
    </recommendedName>
</protein>
<evidence type="ECO:0000256" key="3">
    <source>
        <dbReference type="ARBA" id="ARBA00006958"/>
    </source>
</evidence>
<keyword evidence="6" id="KW-0378">Hydrolase</keyword>
<comment type="cofactor">
    <cofactor evidence="1">
        <name>a divalent metal cation</name>
        <dbReference type="ChEBI" id="CHEBI:60240"/>
    </cofactor>
</comment>
<proteinExistence type="inferred from homology"/>
<evidence type="ECO:0000313" key="12">
    <source>
        <dbReference type="Proteomes" id="UP001187531"/>
    </source>
</evidence>
<dbReference type="GO" id="GO:0004518">
    <property type="term" value="F:nuclease activity"/>
    <property type="evidence" value="ECO:0007669"/>
    <property type="project" value="UniProtKB-KW"/>
</dbReference>
<feature type="region of interest" description="Disordered" evidence="8">
    <location>
        <begin position="399"/>
        <end position="421"/>
    </location>
</feature>
<dbReference type="EMBL" id="JAVRJZ010000009">
    <property type="protein sequence ID" value="KAK2718451.1"/>
    <property type="molecule type" value="Genomic_DNA"/>
</dbReference>
<evidence type="ECO:0000256" key="5">
    <source>
        <dbReference type="ARBA" id="ARBA00022723"/>
    </source>
</evidence>
<accession>A0AA88LAP4</accession>
<evidence type="ECO:0000256" key="8">
    <source>
        <dbReference type="SAM" id="MobiDB-lite"/>
    </source>
</evidence>
<keyword evidence="5" id="KW-0479">Metal-binding</keyword>
<evidence type="ECO:0000313" key="11">
    <source>
        <dbReference type="EMBL" id="KAK2718451.1"/>
    </source>
</evidence>
<dbReference type="Pfam" id="PF13359">
    <property type="entry name" value="DDE_Tnp_4"/>
    <property type="match status" value="1"/>
</dbReference>
<keyword evidence="12" id="KW-1185">Reference proteome</keyword>
<dbReference type="GO" id="GO:0016787">
    <property type="term" value="F:hydrolase activity"/>
    <property type="evidence" value="ECO:0007669"/>
    <property type="project" value="UniProtKB-KW"/>
</dbReference>
<sequence>MDVHAVFASMVMFSAVAGYMYLNSGQSPQPTNIAPVTSNTRRKRRWWTRPIYSEDQRRNQGQHDNLMKELILSNDNVKYWKFLRMNKVSFDILLEKIQPEIERKDTKFRKAIIPGVRLAITLRYLAEGCSQDDLSFGFRVGRSTVSGIIKNTCSALINALKNDYLPPVSEGSWKTNADDFEARWQFPHCIGAIDGKHINIECPNLSGSEFRNYKSFFSIVLLAVADASYKFVYVDIGAPGSDSDGGIFASSSLGKSLERNLANLPPPEPIINGGSPVPYFLLGDEAFPLKNYLMKPFAGRKLNRLPQEFNDEPAITRKIYNYRQARARRVVENAFGILATKWRIFRRPIVTNYETITKIVYAACLLHNFMQMQDCSLPAASRYCPPGYTDSDTAEGTWRNEGFGDHLQSTRRIGSNNPSRSAIDNRDQIANYFVSPLGQIPYQWVHINRGKD</sequence>
<gene>
    <name evidence="11" type="ORF">QYM36_005688</name>
</gene>
<evidence type="ECO:0000259" key="10">
    <source>
        <dbReference type="Pfam" id="PF13359"/>
    </source>
</evidence>
<name>A0AA88LAP4_ARTSF</name>
<dbReference type="GO" id="GO:0005634">
    <property type="term" value="C:nucleus"/>
    <property type="evidence" value="ECO:0007669"/>
    <property type="project" value="UniProtKB-SubCell"/>
</dbReference>
<organism evidence="11 12">
    <name type="scientific">Artemia franciscana</name>
    <name type="common">Brine shrimp</name>
    <name type="synonym">Artemia sanfranciscana</name>
    <dbReference type="NCBI Taxonomy" id="6661"/>
    <lineage>
        <taxon>Eukaryota</taxon>
        <taxon>Metazoa</taxon>
        <taxon>Ecdysozoa</taxon>
        <taxon>Arthropoda</taxon>
        <taxon>Crustacea</taxon>
        <taxon>Branchiopoda</taxon>
        <taxon>Anostraca</taxon>
        <taxon>Artemiidae</taxon>
        <taxon>Artemia</taxon>
    </lineage>
</organism>
<reference evidence="11" key="1">
    <citation type="submission" date="2023-07" db="EMBL/GenBank/DDBJ databases">
        <title>Chromosome-level genome assembly of Artemia franciscana.</title>
        <authorList>
            <person name="Jo E."/>
        </authorList>
    </citation>
    <scope>NUCLEOTIDE SEQUENCE</scope>
    <source>
        <tissue evidence="11">Whole body</tissue>
    </source>
</reference>
<dbReference type="AlphaFoldDB" id="A0AA88LAP4"/>
<feature type="compositionally biased region" description="Polar residues" evidence="8">
    <location>
        <begin position="410"/>
        <end position="421"/>
    </location>
</feature>
<keyword evidence="7" id="KW-0539">Nucleus</keyword>
<comment type="caution">
    <text evidence="11">The sequence shown here is derived from an EMBL/GenBank/DDBJ whole genome shotgun (WGS) entry which is preliminary data.</text>
</comment>
<evidence type="ECO:0000256" key="6">
    <source>
        <dbReference type="ARBA" id="ARBA00022801"/>
    </source>
</evidence>
<evidence type="ECO:0000256" key="7">
    <source>
        <dbReference type="ARBA" id="ARBA00023242"/>
    </source>
</evidence>
<keyword evidence="4" id="KW-0540">Nuclease</keyword>
<evidence type="ECO:0000256" key="4">
    <source>
        <dbReference type="ARBA" id="ARBA00022722"/>
    </source>
</evidence>
<evidence type="ECO:0000256" key="2">
    <source>
        <dbReference type="ARBA" id="ARBA00004123"/>
    </source>
</evidence>